<dbReference type="EMBL" id="VAHF01000013">
    <property type="protein sequence ID" value="TXG47323.1"/>
    <property type="molecule type" value="Genomic_DNA"/>
</dbReference>
<evidence type="ECO:0000256" key="1">
    <source>
        <dbReference type="SAM" id="MobiDB-lite"/>
    </source>
</evidence>
<evidence type="ECO:0000313" key="3">
    <source>
        <dbReference type="EMBL" id="TXG47323.1"/>
    </source>
</evidence>
<evidence type="ECO:0000256" key="2">
    <source>
        <dbReference type="SAM" id="Phobius"/>
    </source>
</evidence>
<gene>
    <name evidence="3" type="ORF">EZV62_026617</name>
</gene>
<protein>
    <submittedName>
        <fullName evidence="3">Uncharacterized protein</fullName>
    </submittedName>
</protein>
<feature type="compositionally biased region" description="Basic and acidic residues" evidence="1">
    <location>
        <begin position="391"/>
        <end position="402"/>
    </location>
</feature>
<feature type="transmembrane region" description="Helical" evidence="2">
    <location>
        <begin position="291"/>
        <end position="311"/>
    </location>
</feature>
<dbReference type="AlphaFoldDB" id="A0A5C7GRS1"/>
<organism evidence="3 4">
    <name type="scientific">Acer yangbiense</name>
    <dbReference type="NCBI Taxonomy" id="1000413"/>
    <lineage>
        <taxon>Eukaryota</taxon>
        <taxon>Viridiplantae</taxon>
        <taxon>Streptophyta</taxon>
        <taxon>Embryophyta</taxon>
        <taxon>Tracheophyta</taxon>
        <taxon>Spermatophyta</taxon>
        <taxon>Magnoliopsida</taxon>
        <taxon>eudicotyledons</taxon>
        <taxon>Gunneridae</taxon>
        <taxon>Pentapetalae</taxon>
        <taxon>rosids</taxon>
        <taxon>malvids</taxon>
        <taxon>Sapindales</taxon>
        <taxon>Sapindaceae</taxon>
        <taxon>Hippocastanoideae</taxon>
        <taxon>Acereae</taxon>
        <taxon>Acer</taxon>
    </lineage>
</organism>
<feature type="region of interest" description="Disordered" evidence="1">
    <location>
        <begin position="381"/>
        <end position="402"/>
    </location>
</feature>
<reference evidence="4" key="1">
    <citation type="journal article" date="2019" name="Gigascience">
        <title>De novo genome assembly of the endangered Acer yangbiense, a plant species with extremely small populations endemic to Yunnan Province, China.</title>
        <authorList>
            <person name="Yang J."/>
            <person name="Wariss H.M."/>
            <person name="Tao L."/>
            <person name="Zhang R."/>
            <person name="Yun Q."/>
            <person name="Hollingsworth P."/>
            <person name="Dao Z."/>
            <person name="Luo G."/>
            <person name="Guo H."/>
            <person name="Ma Y."/>
            <person name="Sun W."/>
        </authorList>
    </citation>
    <scope>NUCLEOTIDE SEQUENCE [LARGE SCALE GENOMIC DNA]</scope>
    <source>
        <strain evidence="4">cv. Malutang</strain>
    </source>
</reference>
<dbReference type="PANTHER" id="PTHR31210:SF47">
    <property type="entry name" value="OS07G0564800 PROTEIN"/>
    <property type="match status" value="1"/>
</dbReference>
<feature type="transmembrane region" description="Helical" evidence="2">
    <location>
        <begin position="30"/>
        <end position="48"/>
    </location>
</feature>
<keyword evidence="2" id="KW-0472">Membrane</keyword>
<name>A0A5C7GRS1_9ROSI</name>
<dbReference type="OrthoDB" id="9985979at2759"/>
<comment type="caution">
    <text evidence="3">The sequence shown here is derived from an EMBL/GenBank/DDBJ whole genome shotgun (WGS) entry which is preliminary data.</text>
</comment>
<sequence length="454" mass="53187">MKSVKSWRFLKRNSNSFSDGVSSGPKMKQLQLLGIICTAMLFIVYRTIYYQYKQTEMEEEINPFDIVKDLRYSSINSLPHGIVQPRSDLELKPLWSTSGSRSKASVSTTNNLLAIAVGIKLKDNVDTIVQKFLAENFTVILFHYDGNVDGWGDLDWSNKAAHIVAQNQTKWWFAKRFLHPDIVAAYDYIFLWDEDLGVENFDPRRKVLGLYGVERICTRNTYILLKRKDLRYLSQRWTQIQQIYIINLLFVQEQKSFTGQYGDMLQEESMTAKAVTSVQVLVRDHHAQGNFFFHFYSCFSFGPLLFFRAYLWKEWLQFFQDLLGIALGILYRFFSNFVQNDLVHGWGMDMKFGYCAQGDRTKNIGVIDSEYVVHQGIQTLGGGPPTRKPRNHEDLSKKHTPPDLRAEIRRQSTWELEMFKKRWNKAIEGDKAWVDPYRRIERHRSGRERPQTVF</sequence>
<proteinExistence type="predicted"/>
<dbReference type="Pfam" id="PF05212">
    <property type="entry name" value="DUF707"/>
    <property type="match status" value="2"/>
</dbReference>
<keyword evidence="2" id="KW-1133">Transmembrane helix</keyword>
<dbReference type="InterPro" id="IPR007877">
    <property type="entry name" value="DUF707"/>
</dbReference>
<keyword evidence="2" id="KW-0812">Transmembrane</keyword>
<accession>A0A5C7GRS1</accession>
<dbReference type="PANTHER" id="PTHR31210">
    <property type="entry name" value="OS06G0731900 PROTEIN"/>
    <property type="match status" value="1"/>
</dbReference>
<dbReference type="Proteomes" id="UP000323000">
    <property type="component" value="Chromosome 13"/>
</dbReference>
<evidence type="ECO:0000313" key="4">
    <source>
        <dbReference type="Proteomes" id="UP000323000"/>
    </source>
</evidence>
<keyword evidence="4" id="KW-1185">Reference proteome</keyword>